<dbReference type="InterPro" id="IPR003784">
    <property type="entry name" value="BioY"/>
</dbReference>
<dbReference type="PIRSF" id="PIRSF016661">
    <property type="entry name" value="BioY"/>
    <property type="match status" value="1"/>
</dbReference>
<evidence type="ECO:0000256" key="2">
    <source>
        <dbReference type="PIRNR" id="PIRNR016661"/>
    </source>
</evidence>
<feature type="transmembrane region" description="Helical" evidence="3">
    <location>
        <begin position="128"/>
        <end position="147"/>
    </location>
</feature>
<comment type="similarity">
    <text evidence="1 2">Belongs to the BioY family.</text>
</comment>
<dbReference type="Proteomes" id="UP000192611">
    <property type="component" value="Unassembled WGS sequence"/>
</dbReference>
<dbReference type="GO" id="GO:0005886">
    <property type="term" value="C:plasma membrane"/>
    <property type="evidence" value="ECO:0007669"/>
    <property type="project" value="UniProtKB-SubCell"/>
</dbReference>
<feature type="transmembrane region" description="Helical" evidence="3">
    <location>
        <begin position="100"/>
        <end position="116"/>
    </location>
</feature>
<evidence type="ECO:0000313" key="5">
    <source>
        <dbReference type="Proteomes" id="UP000192611"/>
    </source>
</evidence>
<dbReference type="GO" id="GO:0015225">
    <property type="term" value="F:biotin transmembrane transporter activity"/>
    <property type="evidence" value="ECO:0007669"/>
    <property type="project" value="UniProtKB-UniRule"/>
</dbReference>
<keyword evidence="2" id="KW-0813">Transport</keyword>
<keyword evidence="2 3" id="KW-0472">Membrane</keyword>
<evidence type="ECO:0000256" key="1">
    <source>
        <dbReference type="ARBA" id="ARBA00010692"/>
    </source>
</evidence>
<feature type="transmembrane region" description="Helical" evidence="3">
    <location>
        <begin position="153"/>
        <end position="177"/>
    </location>
</feature>
<feature type="transmembrane region" description="Helical" evidence="3">
    <location>
        <begin position="21"/>
        <end position="39"/>
    </location>
</feature>
<reference evidence="5" key="1">
    <citation type="submission" date="2017-03" db="EMBL/GenBank/DDBJ databases">
        <title>Novel pathways for hydrocarbon cycling and metabolic interdependencies in hydrothermal sediment communities.</title>
        <authorList>
            <person name="Dombrowski N."/>
            <person name="Seitz K."/>
            <person name="Teske A."/>
            <person name="Baker B."/>
        </authorList>
    </citation>
    <scope>NUCLEOTIDE SEQUENCE [LARGE SCALE GENOMIC DNA]</scope>
</reference>
<keyword evidence="3" id="KW-1133">Transmembrane helix</keyword>
<protein>
    <recommendedName>
        <fullName evidence="2">Biotin transporter</fullName>
    </recommendedName>
</protein>
<dbReference type="PANTHER" id="PTHR34295:SF1">
    <property type="entry name" value="BIOTIN TRANSPORTER BIOY"/>
    <property type="match status" value="1"/>
</dbReference>
<dbReference type="PANTHER" id="PTHR34295">
    <property type="entry name" value="BIOTIN TRANSPORTER BIOY"/>
    <property type="match status" value="1"/>
</dbReference>
<comment type="caution">
    <text evidence="4">The sequence shown here is derived from an EMBL/GenBank/DDBJ whole genome shotgun (WGS) entry which is preliminary data.</text>
</comment>
<feature type="transmembrane region" description="Helical" evidence="3">
    <location>
        <begin position="45"/>
        <end position="63"/>
    </location>
</feature>
<evidence type="ECO:0000256" key="3">
    <source>
        <dbReference type="SAM" id="Phobius"/>
    </source>
</evidence>
<keyword evidence="2" id="KW-1003">Cell membrane</keyword>
<comment type="subcellular location">
    <subcellularLocation>
        <location evidence="2">Cell membrane</location>
        <topology evidence="2">Multi-pass membrane protein</topology>
    </subcellularLocation>
</comment>
<name>A0A1W9S362_9BACT</name>
<proteinExistence type="inferred from homology"/>
<dbReference type="AlphaFoldDB" id="A0A1W9S362"/>
<dbReference type="Gene3D" id="1.10.1760.20">
    <property type="match status" value="1"/>
</dbReference>
<evidence type="ECO:0000313" key="4">
    <source>
        <dbReference type="EMBL" id="OQX91244.1"/>
    </source>
</evidence>
<sequence length="184" mass="19549">MIREGILSFTSEERQALILNALKIIFFTSLLSLSALIRIPLPFTPVPFTLQVFIVALSVLYLGRLSAVSTALYLLVGAVGIPVFSGGTGGLAHLAGPTGGYLYGFVVGAFIGGLISERGGIIYKTLSLIIALLIIYLCGCFHLILIYRAVLKTAITLGAVPFVVADLVKIAMSLGIYRTIGKIM</sequence>
<gene>
    <name evidence="4" type="ORF">B6D57_00420</name>
</gene>
<dbReference type="Pfam" id="PF02632">
    <property type="entry name" value="BioY"/>
    <property type="match status" value="1"/>
</dbReference>
<keyword evidence="3" id="KW-0812">Transmembrane</keyword>
<feature type="transmembrane region" description="Helical" evidence="3">
    <location>
        <begin position="70"/>
        <end position="94"/>
    </location>
</feature>
<organism evidence="4 5">
    <name type="scientific">Candidatus Coatesbacteria bacterium 4484_99</name>
    <dbReference type="NCBI Taxonomy" id="1970774"/>
    <lineage>
        <taxon>Bacteria</taxon>
        <taxon>Candidatus Coatesiibacteriota</taxon>
    </lineage>
</organism>
<dbReference type="EMBL" id="NATQ01000005">
    <property type="protein sequence ID" value="OQX91244.1"/>
    <property type="molecule type" value="Genomic_DNA"/>
</dbReference>
<accession>A0A1W9S362</accession>